<reference evidence="2" key="2">
    <citation type="journal article" date="2022" name="Microb. Genom.">
        <title>A chromosome-scale genome assembly of the tomato pathogen Cladosporium fulvum reveals a compartmentalized genome architecture and the presence of a dispensable chromosome.</title>
        <authorList>
            <person name="Zaccaron A.Z."/>
            <person name="Chen L.H."/>
            <person name="Samaras A."/>
            <person name="Stergiopoulos I."/>
        </authorList>
    </citation>
    <scope>NUCLEOTIDE SEQUENCE</scope>
    <source>
        <strain evidence="2">Race5_Kim</strain>
    </source>
</reference>
<dbReference type="KEGG" id="ffu:CLAFUR5_13251"/>
<evidence type="ECO:0000313" key="2">
    <source>
        <dbReference type="EMBL" id="UJO24055.1"/>
    </source>
</evidence>
<reference evidence="2" key="1">
    <citation type="submission" date="2021-12" db="EMBL/GenBank/DDBJ databases">
        <authorList>
            <person name="Zaccaron A."/>
            <person name="Stergiopoulos I."/>
        </authorList>
    </citation>
    <scope>NUCLEOTIDE SEQUENCE</scope>
    <source>
        <strain evidence="2">Race5_Kim</strain>
    </source>
</reference>
<protein>
    <recommendedName>
        <fullName evidence="1">DUF7730 domain-containing protein</fullName>
    </recommendedName>
</protein>
<name>A0A9Q8UVM2_PASFU</name>
<dbReference type="InterPro" id="IPR038883">
    <property type="entry name" value="AN11006-like"/>
</dbReference>
<keyword evidence="3" id="KW-1185">Reference proteome</keyword>
<organism evidence="2 3">
    <name type="scientific">Passalora fulva</name>
    <name type="common">Tomato leaf mold</name>
    <name type="synonym">Cladosporium fulvum</name>
    <dbReference type="NCBI Taxonomy" id="5499"/>
    <lineage>
        <taxon>Eukaryota</taxon>
        <taxon>Fungi</taxon>
        <taxon>Dikarya</taxon>
        <taxon>Ascomycota</taxon>
        <taxon>Pezizomycotina</taxon>
        <taxon>Dothideomycetes</taxon>
        <taxon>Dothideomycetidae</taxon>
        <taxon>Mycosphaerellales</taxon>
        <taxon>Mycosphaerellaceae</taxon>
        <taxon>Fulvia</taxon>
    </lineage>
</organism>
<dbReference type="InterPro" id="IPR056632">
    <property type="entry name" value="DUF7730"/>
</dbReference>
<proteinExistence type="predicted"/>
<gene>
    <name evidence="2" type="ORF">CLAFUR5_13251</name>
</gene>
<accession>A0A9Q8UVM2</accession>
<evidence type="ECO:0000259" key="1">
    <source>
        <dbReference type="Pfam" id="PF24864"/>
    </source>
</evidence>
<evidence type="ECO:0000313" key="3">
    <source>
        <dbReference type="Proteomes" id="UP000756132"/>
    </source>
</evidence>
<dbReference type="Pfam" id="PF24864">
    <property type="entry name" value="DUF7730"/>
    <property type="match status" value="1"/>
</dbReference>
<dbReference type="EMBL" id="CP090173">
    <property type="protein sequence ID" value="UJO24055.1"/>
    <property type="molecule type" value="Genomic_DNA"/>
</dbReference>
<feature type="domain" description="DUF7730" evidence="1">
    <location>
        <begin position="83"/>
        <end position="190"/>
    </location>
</feature>
<dbReference type="GeneID" id="71993129"/>
<dbReference type="Proteomes" id="UP000756132">
    <property type="component" value="Chromosome 11"/>
</dbReference>
<dbReference type="AlphaFoldDB" id="A0A9Q8UVM2"/>
<sequence length="297" mass="33501">MLDRADNCIFGERFRMRMYVRHRLRHVMVVSVHALGSSLEVLFKSLLAPHQNITAALKRHRVIKTAESALRLLMAPQSKRVGFLDLSAELRNRVYEPALIAEQCLKLRHNSNPNVYGTATHGFTCQLGRCYSAHWIEPSLTPNILLTCRQVQAEATPMLYGSNTFDLTRLSPCHSVEFLTQISTSIQHLRGVYLRVLLSMKEPDKQSDVQKMLRLLEGAPHIVELKFSPEGIIFPSPKQLADLITPLFKVLQATRQKVGGECQEPVMEVLGFLDAWVPAGYRGHGLRRGVGEIILSK</sequence>
<dbReference type="RefSeq" id="XP_047768421.1">
    <property type="nucleotide sequence ID" value="XM_047912399.1"/>
</dbReference>
<dbReference type="PANTHER" id="PTHR42085:SF2">
    <property type="entry name" value="F-BOX DOMAIN-CONTAINING PROTEIN"/>
    <property type="match status" value="1"/>
</dbReference>
<dbReference type="PANTHER" id="PTHR42085">
    <property type="entry name" value="F-BOX DOMAIN-CONTAINING PROTEIN"/>
    <property type="match status" value="1"/>
</dbReference>
<dbReference type="OrthoDB" id="3650371at2759"/>